<name>A0A8J8GIG2_9EURY</name>
<protein>
    <submittedName>
        <fullName evidence="1">Polysaccharide deacetylase family protein</fullName>
    </submittedName>
</protein>
<dbReference type="Proteomes" id="UP000728647">
    <property type="component" value="Unassembled WGS sequence"/>
</dbReference>
<evidence type="ECO:0000313" key="2">
    <source>
        <dbReference type="Proteomes" id="UP000728647"/>
    </source>
</evidence>
<sequence length="315" mass="35665">MGSVVISLDAEVGWGFHHDESVSETFLRNTRQNWRRLRELFDAFEIPATWAVTGHLFLGSCTDRHRNHPAGERCCQKSIEDLPATDIWFGAELVDEIATADTDHEIAGHGFTHVHFDHDRMDEAFATREIENCVRAASRRGHDLSSFVFPVNRIRHRDTLAANGFDCYRGTNPLRDSQSTLMRQVTKISSAAVGKPAPPIVDPYVDDHGLVNVPASIYLFNFEAKYRKLFSAFGEDPVVKQVKSGIDRVAQTDGVLHMWLHPHNLRTPAHYQRLRSIAGYIDRRRSTDGLRVETMAEVADRVRNESRPGSTFENS</sequence>
<comment type="caution">
    <text evidence="1">The sequence shown here is derived from an EMBL/GenBank/DDBJ whole genome shotgun (WGS) entry which is preliminary data.</text>
</comment>
<evidence type="ECO:0000313" key="1">
    <source>
        <dbReference type="EMBL" id="NUB90634.1"/>
    </source>
</evidence>
<dbReference type="InterPro" id="IPR011330">
    <property type="entry name" value="Glyco_hydro/deAcase_b/a-brl"/>
</dbReference>
<dbReference type="EMBL" id="JABURA010000001">
    <property type="protein sequence ID" value="NUB90634.1"/>
    <property type="molecule type" value="Genomic_DNA"/>
</dbReference>
<proteinExistence type="predicted"/>
<reference evidence="1" key="1">
    <citation type="submission" date="2020-06" db="EMBL/GenBank/DDBJ databases">
        <title>Haloterrigena sp. nov., an extremely halophilic archaeon isolated from a saline sediment.</title>
        <authorList>
            <person name="Liu B.-B."/>
        </authorList>
    </citation>
    <scope>NUCLEOTIDE SEQUENCE</scope>
    <source>
        <strain evidence="1">SYSU A121-1</strain>
    </source>
</reference>
<dbReference type="AlphaFoldDB" id="A0A8J8GIG2"/>
<dbReference type="SUPFAM" id="SSF88713">
    <property type="entry name" value="Glycoside hydrolase/deacetylase"/>
    <property type="match status" value="1"/>
</dbReference>
<gene>
    <name evidence="1" type="ORF">HT576_06320</name>
</gene>
<dbReference type="CDD" id="cd10929">
    <property type="entry name" value="CE4_u5"/>
    <property type="match status" value="1"/>
</dbReference>
<accession>A0A8J8GIG2</accession>
<dbReference type="OrthoDB" id="10436at2157"/>
<dbReference type="GO" id="GO:0005975">
    <property type="term" value="P:carbohydrate metabolic process"/>
    <property type="evidence" value="ECO:0007669"/>
    <property type="project" value="InterPro"/>
</dbReference>
<dbReference type="Gene3D" id="3.20.20.370">
    <property type="entry name" value="Glycoside hydrolase/deacetylase"/>
    <property type="match status" value="1"/>
</dbReference>
<organism evidence="1 2">
    <name type="scientific">Haloterrigena gelatinilytica</name>
    <dbReference type="NCBI Taxonomy" id="2741724"/>
    <lineage>
        <taxon>Archaea</taxon>
        <taxon>Methanobacteriati</taxon>
        <taxon>Methanobacteriota</taxon>
        <taxon>Stenosarchaea group</taxon>
        <taxon>Halobacteria</taxon>
        <taxon>Halobacteriales</taxon>
        <taxon>Natrialbaceae</taxon>
        <taxon>Haloterrigena</taxon>
    </lineage>
</organism>
<dbReference type="RefSeq" id="WP_174701543.1">
    <property type="nucleotide sequence ID" value="NZ_JABURA010000001.1"/>
</dbReference>